<dbReference type="STRING" id="200324.A0A2N5S7J4"/>
<dbReference type="EMBL" id="PGCJ01000400">
    <property type="protein sequence ID" value="PLW29739.1"/>
    <property type="molecule type" value="Genomic_DNA"/>
</dbReference>
<accession>A0A2N5S7J4</accession>
<dbReference type="InterPro" id="IPR007185">
    <property type="entry name" value="DNA_pol_a/d/e_bsu"/>
</dbReference>
<evidence type="ECO:0000259" key="9">
    <source>
        <dbReference type="Pfam" id="PF22062"/>
    </source>
</evidence>
<dbReference type="Pfam" id="PF22062">
    <property type="entry name" value="OB_DPOA2"/>
    <property type="match status" value="1"/>
</dbReference>
<proteinExistence type="inferred from homology"/>
<evidence type="ECO:0000313" key="14">
    <source>
        <dbReference type="Proteomes" id="UP000235388"/>
    </source>
</evidence>
<evidence type="ECO:0000313" key="10">
    <source>
        <dbReference type="EMBL" id="PLW09206.1"/>
    </source>
</evidence>
<dbReference type="Pfam" id="PF04042">
    <property type="entry name" value="DNA_pol_E_B"/>
    <property type="match status" value="1"/>
</dbReference>
<dbReference type="Proteomes" id="UP000235388">
    <property type="component" value="Unassembled WGS sequence"/>
</dbReference>
<dbReference type="GO" id="GO:0005658">
    <property type="term" value="C:alpha DNA polymerase:primase complex"/>
    <property type="evidence" value="ECO:0007669"/>
    <property type="project" value="TreeGrafter"/>
</dbReference>
<dbReference type="InterPro" id="IPR054300">
    <property type="entry name" value="OB_DPOA2"/>
</dbReference>
<evidence type="ECO:0000256" key="1">
    <source>
        <dbReference type="ARBA" id="ARBA00004123"/>
    </source>
</evidence>
<keyword evidence="14" id="KW-1185">Reference proteome</keyword>
<sequence>MNHSPNISRPGISGAPARKAAKHLDELDFLTPNKTTRRATGTPSAASNRTILEPPSSPFSPAVKPPVASSSSATIKTTNELTPSALSTTRSLKPFELRTTFLNRLERFKTVESLNLHLPSSSAPTETHKTRSLPLKFDFTTYKNPEQFHYRYMYEKLSDRSDILDRHLEDAGSILADWYEIEEWADPSVISQEDIWAYGRICAETQESKVSEQACWLETSRMIGHGRRIRLQWADDLKVHGVGAGEEGIGLFPGAIIGLRGRNGGGTYFSAQEILSMPMADPATTAPKTLLSYLPNPPTPISLVVACGPFTWDADLDFLPFETFIDHMMQAQPDCIILLGPFIDANHSLIKSGDISQMPSTIFREKISSRLHKLVASSPRTHVILIPSPRDLLVSQAVYPQAALNIKDPELGLFGRNIVCLPNPALFTINEILIGVNNIDVLMPLKKEEFFKQAAVVIEGEEDQPEDDPNATNVICRACRHVMRQRSFYPLFPPAIGGGFDSINLDVTHLELLKHDTVGPDILILPTNFTAFAKAIDSTVVVNPRQLCKPRGTGTFAHLTIHDFNRQSIENAIAQTSEEEDGLDHILFERCRVDIVKI</sequence>
<dbReference type="GO" id="GO:0006270">
    <property type="term" value="P:DNA replication initiation"/>
    <property type="evidence" value="ECO:0007669"/>
    <property type="project" value="TreeGrafter"/>
</dbReference>
<comment type="similarity">
    <text evidence="2 6">Belongs to the DNA polymerase alpha subunit B family.</text>
</comment>
<dbReference type="PIRSF" id="PIRSF018300">
    <property type="entry name" value="DNA_pol_alph_2"/>
    <property type="match status" value="1"/>
</dbReference>
<evidence type="ECO:0000259" key="8">
    <source>
        <dbReference type="Pfam" id="PF04042"/>
    </source>
</evidence>
<protein>
    <recommendedName>
        <fullName evidence="3 6">DNA polymerase alpha subunit B</fullName>
    </recommendedName>
</protein>
<comment type="function">
    <text evidence="6">Accessory subunit of the DNA polymerase alpha complex (also known as the alpha DNA polymerase-primase complex) which plays an essential role in the initiation of DNA synthesis.</text>
</comment>
<feature type="compositionally biased region" description="Polar residues" evidence="7">
    <location>
        <begin position="32"/>
        <end position="50"/>
    </location>
</feature>
<dbReference type="GO" id="GO:0003677">
    <property type="term" value="F:DNA binding"/>
    <property type="evidence" value="ECO:0007669"/>
    <property type="project" value="InterPro"/>
</dbReference>
<evidence type="ECO:0000256" key="5">
    <source>
        <dbReference type="ARBA" id="ARBA00023242"/>
    </source>
</evidence>
<dbReference type="PANTHER" id="PTHR23061:SF12">
    <property type="entry name" value="DNA POLYMERASE ALPHA SUBUNIT B"/>
    <property type="match status" value="1"/>
</dbReference>
<dbReference type="EMBL" id="PGCI01000781">
    <property type="protein sequence ID" value="PLW16072.1"/>
    <property type="molecule type" value="Genomic_DNA"/>
</dbReference>
<dbReference type="EMBL" id="PGCI01000211">
    <property type="protein sequence ID" value="PLW33834.1"/>
    <property type="molecule type" value="Genomic_DNA"/>
</dbReference>
<dbReference type="Proteomes" id="UP000235392">
    <property type="component" value="Unassembled WGS sequence"/>
</dbReference>
<comment type="caution">
    <text evidence="10">The sequence shown here is derived from an EMBL/GenBank/DDBJ whole genome shotgun (WGS) entry which is preliminary data.</text>
</comment>
<comment type="subcellular location">
    <subcellularLocation>
        <location evidence="1 6">Nucleus</location>
    </subcellularLocation>
</comment>
<feature type="domain" description="DNA polymerase alpha subunit B OB" evidence="9">
    <location>
        <begin position="161"/>
        <end position="276"/>
    </location>
</feature>
<evidence type="ECO:0000313" key="12">
    <source>
        <dbReference type="EMBL" id="PLW29739.1"/>
    </source>
</evidence>
<evidence type="ECO:0000313" key="15">
    <source>
        <dbReference type="Proteomes" id="UP000235392"/>
    </source>
</evidence>
<evidence type="ECO:0000256" key="6">
    <source>
        <dbReference type="PIRNR" id="PIRNR018300"/>
    </source>
</evidence>
<dbReference type="OrthoDB" id="336885at2759"/>
<dbReference type="PANTHER" id="PTHR23061">
    <property type="entry name" value="DNA POLYMERASE 2 ALPHA 70 KDA SUBUNIT"/>
    <property type="match status" value="1"/>
</dbReference>
<keyword evidence="4 6" id="KW-0235">DNA replication</keyword>
<dbReference type="EMBL" id="PGCJ01001117">
    <property type="protein sequence ID" value="PLW09206.1"/>
    <property type="molecule type" value="Genomic_DNA"/>
</dbReference>
<feature type="domain" description="DNA polymerase alpha/delta/epsilon subunit B" evidence="8">
    <location>
        <begin position="304"/>
        <end position="534"/>
    </location>
</feature>
<evidence type="ECO:0000313" key="13">
    <source>
        <dbReference type="EMBL" id="PLW33834.1"/>
    </source>
</evidence>
<evidence type="ECO:0000256" key="7">
    <source>
        <dbReference type="SAM" id="MobiDB-lite"/>
    </source>
</evidence>
<feature type="region of interest" description="Disordered" evidence="7">
    <location>
        <begin position="1"/>
        <end position="86"/>
    </location>
</feature>
<feature type="compositionally biased region" description="Polar residues" evidence="7">
    <location>
        <begin position="74"/>
        <end position="86"/>
    </location>
</feature>
<evidence type="ECO:0000313" key="11">
    <source>
        <dbReference type="EMBL" id="PLW16072.1"/>
    </source>
</evidence>
<dbReference type="AlphaFoldDB" id="A0A2N5S7J4"/>
<evidence type="ECO:0000256" key="3">
    <source>
        <dbReference type="ARBA" id="ARBA00018596"/>
    </source>
</evidence>
<evidence type="ECO:0000256" key="4">
    <source>
        <dbReference type="ARBA" id="ARBA00022705"/>
    </source>
</evidence>
<organism evidence="10 14">
    <name type="scientific">Puccinia coronata f. sp. avenae</name>
    <dbReference type="NCBI Taxonomy" id="200324"/>
    <lineage>
        <taxon>Eukaryota</taxon>
        <taxon>Fungi</taxon>
        <taxon>Dikarya</taxon>
        <taxon>Basidiomycota</taxon>
        <taxon>Pucciniomycotina</taxon>
        <taxon>Pucciniomycetes</taxon>
        <taxon>Pucciniales</taxon>
        <taxon>Pucciniaceae</taxon>
        <taxon>Puccinia</taxon>
    </lineage>
</organism>
<reference evidence="14 15" key="1">
    <citation type="submission" date="2017-11" db="EMBL/GenBank/DDBJ databases">
        <title>De novo assembly and phasing of dikaryotic genomes from two isolates of Puccinia coronata f. sp. avenae, the causal agent of oat crown rust.</title>
        <authorList>
            <person name="Miller M.E."/>
            <person name="Zhang Y."/>
            <person name="Omidvar V."/>
            <person name="Sperschneider J."/>
            <person name="Schwessinger B."/>
            <person name="Raley C."/>
            <person name="Palmer J.M."/>
            <person name="Garnica D."/>
            <person name="Upadhyaya N."/>
            <person name="Rathjen J."/>
            <person name="Taylor J.M."/>
            <person name="Park R.F."/>
            <person name="Dodds P.N."/>
            <person name="Hirsch C.D."/>
            <person name="Kianian S.F."/>
            <person name="Figueroa M."/>
        </authorList>
    </citation>
    <scope>NUCLEOTIDE SEQUENCE [LARGE SCALE GENOMIC DNA]</scope>
    <source>
        <strain evidence="10">12NC29</strain>
        <strain evidence="11">12SD80</strain>
    </source>
</reference>
<name>A0A2N5S7J4_9BASI</name>
<dbReference type="Gene3D" id="3.60.21.60">
    <property type="match status" value="2"/>
</dbReference>
<feature type="compositionally biased region" description="Low complexity" evidence="7">
    <location>
        <begin position="59"/>
        <end position="73"/>
    </location>
</feature>
<gene>
    <name evidence="12" type="ORF">PCANC_20871</name>
    <name evidence="10" type="ORF">PCANC_23241</name>
    <name evidence="13" type="ORF">PCASD_15876</name>
    <name evidence="11" type="ORF">PCASD_20492</name>
</gene>
<evidence type="ECO:0000256" key="2">
    <source>
        <dbReference type="ARBA" id="ARBA00007299"/>
    </source>
</evidence>
<dbReference type="InterPro" id="IPR016722">
    <property type="entry name" value="DNA_pol_alpha_bsu"/>
</dbReference>
<keyword evidence="5 6" id="KW-0539">Nucleus</keyword>